<gene>
    <name evidence="4" type="ORF">RM573_04265</name>
</gene>
<keyword evidence="5" id="KW-1185">Reference proteome</keyword>
<dbReference type="Pfam" id="PF01467">
    <property type="entry name" value="CTP_transf_like"/>
    <property type="match status" value="1"/>
</dbReference>
<proteinExistence type="predicted"/>
<protein>
    <submittedName>
        <fullName evidence="4">Adenylyltransferase/cytidyltransferase family protein</fullName>
    </submittedName>
</protein>
<sequence>MSKTVITYGTFDLFHIGHLRLLQRLRALGDRLIVGVSTDEFNALKNKQSSICFEDRIEIISGLKCVDLVIPENDWQQKERDIEQYSADILGMGEDWLGKFDHLSSHCEVVYLPRTTGISSTKIKQNLSILGSEHREEFKKALDVISNLVDNLS</sequence>
<reference evidence="4 5" key="1">
    <citation type="submission" date="2023-09" db="EMBL/GenBank/DDBJ databases">
        <authorList>
            <person name="Rey-Velasco X."/>
        </authorList>
    </citation>
    <scope>NUCLEOTIDE SEQUENCE [LARGE SCALE GENOMIC DNA]</scope>
    <source>
        <strain evidence="4 5">W431</strain>
    </source>
</reference>
<comment type="caution">
    <text evidence="4">The sequence shown here is derived from an EMBL/GenBank/DDBJ whole genome shotgun (WGS) entry which is preliminary data.</text>
</comment>
<dbReference type="Proteomes" id="UP001266357">
    <property type="component" value="Unassembled WGS sequence"/>
</dbReference>
<organism evidence="4 5">
    <name type="scientific">Thalassotalea castellviae</name>
    <dbReference type="NCBI Taxonomy" id="3075612"/>
    <lineage>
        <taxon>Bacteria</taxon>
        <taxon>Pseudomonadati</taxon>
        <taxon>Pseudomonadota</taxon>
        <taxon>Gammaproteobacteria</taxon>
        <taxon>Alteromonadales</taxon>
        <taxon>Colwelliaceae</taxon>
        <taxon>Thalassotalea</taxon>
    </lineage>
</organism>
<evidence type="ECO:0000256" key="2">
    <source>
        <dbReference type="ARBA" id="ARBA00022695"/>
    </source>
</evidence>
<dbReference type="InterPro" id="IPR004821">
    <property type="entry name" value="Cyt_trans-like"/>
</dbReference>
<evidence type="ECO:0000313" key="4">
    <source>
        <dbReference type="EMBL" id="MDT0602797.1"/>
    </source>
</evidence>
<evidence type="ECO:0000313" key="5">
    <source>
        <dbReference type="Proteomes" id="UP001266357"/>
    </source>
</evidence>
<feature type="domain" description="Cytidyltransferase-like" evidence="3">
    <location>
        <begin position="6"/>
        <end position="125"/>
    </location>
</feature>
<evidence type="ECO:0000259" key="3">
    <source>
        <dbReference type="Pfam" id="PF01467"/>
    </source>
</evidence>
<name>A0ABU2ZY02_9GAMM</name>
<dbReference type="RefSeq" id="WP_311577792.1">
    <property type="nucleotide sequence ID" value="NZ_JAVRIF010000002.1"/>
</dbReference>
<evidence type="ECO:0000256" key="1">
    <source>
        <dbReference type="ARBA" id="ARBA00022679"/>
    </source>
</evidence>
<dbReference type="SUPFAM" id="SSF52374">
    <property type="entry name" value="Nucleotidylyl transferase"/>
    <property type="match status" value="1"/>
</dbReference>
<keyword evidence="1" id="KW-0808">Transferase</keyword>
<dbReference type="Gene3D" id="3.40.50.620">
    <property type="entry name" value="HUPs"/>
    <property type="match status" value="1"/>
</dbReference>
<dbReference type="GO" id="GO:0016779">
    <property type="term" value="F:nucleotidyltransferase activity"/>
    <property type="evidence" value="ECO:0007669"/>
    <property type="project" value="UniProtKB-KW"/>
</dbReference>
<dbReference type="EMBL" id="JAVRIF010000002">
    <property type="protein sequence ID" value="MDT0602797.1"/>
    <property type="molecule type" value="Genomic_DNA"/>
</dbReference>
<dbReference type="InterPro" id="IPR050385">
    <property type="entry name" value="Archaeal_FAD_synthase"/>
</dbReference>
<dbReference type="PANTHER" id="PTHR43793:SF1">
    <property type="entry name" value="FAD SYNTHASE"/>
    <property type="match status" value="1"/>
</dbReference>
<dbReference type="PANTHER" id="PTHR43793">
    <property type="entry name" value="FAD SYNTHASE"/>
    <property type="match status" value="1"/>
</dbReference>
<accession>A0ABU2ZY02</accession>
<dbReference type="InterPro" id="IPR014729">
    <property type="entry name" value="Rossmann-like_a/b/a_fold"/>
</dbReference>
<dbReference type="NCBIfam" id="TIGR00125">
    <property type="entry name" value="cyt_tran_rel"/>
    <property type="match status" value="1"/>
</dbReference>
<keyword evidence="2 4" id="KW-0548">Nucleotidyltransferase</keyword>